<protein>
    <submittedName>
        <fullName evidence="1">10072_t:CDS:1</fullName>
    </submittedName>
</protein>
<name>A0ACA9M9J3_9GLOM</name>
<accession>A0ACA9M9J3</accession>
<comment type="caution">
    <text evidence="1">The sequence shown here is derived from an EMBL/GenBank/DDBJ whole genome shotgun (WGS) entry which is preliminary data.</text>
</comment>
<dbReference type="EMBL" id="CAJVPM010011003">
    <property type="protein sequence ID" value="CAG8577779.1"/>
    <property type="molecule type" value="Genomic_DNA"/>
</dbReference>
<evidence type="ECO:0000313" key="2">
    <source>
        <dbReference type="Proteomes" id="UP000789860"/>
    </source>
</evidence>
<proteinExistence type="predicted"/>
<reference evidence="1" key="1">
    <citation type="submission" date="2021-06" db="EMBL/GenBank/DDBJ databases">
        <authorList>
            <person name="Kallberg Y."/>
            <person name="Tangrot J."/>
            <person name="Rosling A."/>
        </authorList>
    </citation>
    <scope>NUCLEOTIDE SEQUENCE</scope>
    <source>
        <strain evidence="1">AU212A</strain>
    </source>
</reference>
<dbReference type="Proteomes" id="UP000789860">
    <property type="component" value="Unassembled WGS sequence"/>
</dbReference>
<gene>
    <name evidence="1" type="ORF">SCALOS_LOCUS6085</name>
</gene>
<organism evidence="1 2">
    <name type="scientific">Scutellospora calospora</name>
    <dbReference type="NCBI Taxonomy" id="85575"/>
    <lineage>
        <taxon>Eukaryota</taxon>
        <taxon>Fungi</taxon>
        <taxon>Fungi incertae sedis</taxon>
        <taxon>Mucoromycota</taxon>
        <taxon>Glomeromycotina</taxon>
        <taxon>Glomeromycetes</taxon>
        <taxon>Diversisporales</taxon>
        <taxon>Gigasporaceae</taxon>
        <taxon>Scutellospora</taxon>
    </lineage>
</organism>
<evidence type="ECO:0000313" key="1">
    <source>
        <dbReference type="EMBL" id="CAG8577779.1"/>
    </source>
</evidence>
<sequence>SEFLLPTYYFFATPEKQHKWYMELNNLIQRENEKVDTYATKFKKLLSRVDPEESLPAQYTNLNEAIVAARKVEAGEYHNNITPQENLIRFLNSHMEFLRRERRHVESFFRYNDIRGRDLEESLEILQDMINEQLNQDLNYERSINGHTIENLMNQLNTMREREDIFIPILNGQGQVL</sequence>
<keyword evidence="2" id="KW-1185">Reference proteome</keyword>
<feature type="non-terminal residue" evidence="1">
    <location>
        <position position="177"/>
    </location>
</feature>
<feature type="non-terminal residue" evidence="1">
    <location>
        <position position="1"/>
    </location>
</feature>